<accession>A0A0A8ZLU5</accession>
<organism evidence="2">
    <name type="scientific">Arundo donax</name>
    <name type="common">Giant reed</name>
    <name type="synonym">Donax arundinaceus</name>
    <dbReference type="NCBI Taxonomy" id="35708"/>
    <lineage>
        <taxon>Eukaryota</taxon>
        <taxon>Viridiplantae</taxon>
        <taxon>Streptophyta</taxon>
        <taxon>Embryophyta</taxon>
        <taxon>Tracheophyta</taxon>
        <taxon>Spermatophyta</taxon>
        <taxon>Magnoliopsida</taxon>
        <taxon>Liliopsida</taxon>
        <taxon>Poales</taxon>
        <taxon>Poaceae</taxon>
        <taxon>PACMAD clade</taxon>
        <taxon>Arundinoideae</taxon>
        <taxon>Arundineae</taxon>
        <taxon>Arundo</taxon>
    </lineage>
</organism>
<feature type="compositionally biased region" description="Polar residues" evidence="1">
    <location>
        <begin position="1"/>
        <end position="12"/>
    </location>
</feature>
<dbReference type="EMBL" id="GBRH01260185">
    <property type="protein sequence ID" value="JAD37710.1"/>
    <property type="molecule type" value="Transcribed_RNA"/>
</dbReference>
<evidence type="ECO:0000313" key="2">
    <source>
        <dbReference type="EMBL" id="JAD37710.1"/>
    </source>
</evidence>
<dbReference type="AlphaFoldDB" id="A0A0A8ZLU5"/>
<evidence type="ECO:0000256" key="1">
    <source>
        <dbReference type="SAM" id="MobiDB-lite"/>
    </source>
</evidence>
<sequence>MLVSASLPSPLSKQKAITHK</sequence>
<proteinExistence type="predicted"/>
<reference evidence="2" key="1">
    <citation type="submission" date="2014-09" db="EMBL/GenBank/DDBJ databases">
        <authorList>
            <person name="Magalhaes I.L.F."/>
            <person name="Oliveira U."/>
            <person name="Santos F.R."/>
            <person name="Vidigal T.H.D.A."/>
            <person name="Brescovit A.D."/>
            <person name="Santos A.J."/>
        </authorList>
    </citation>
    <scope>NUCLEOTIDE SEQUENCE</scope>
    <source>
        <tissue evidence="2">Shoot tissue taken approximately 20 cm above the soil surface</tissue>
    </source>
</reference>
<protein>
    <submittedName>
        <fullName evidence="2">Uncharacterized protein</fullName>
    </submittedName>
</protein>
<feature type="region of interest" description="Disordered" evidence="1">
    <location>
        <begin position="1"/>
        <end position="20"/>
    </location>
</feature>
<name>A0A0A8ZLU5_ARUDO</name>
<reference evidence="2" key="2">
    <citation type="journal article" date="2015" name="Data Brief">
        <title>Shoot transcriptome of the giant reed, Arundo donax.</title>
        <authorList>
            <person name="Barrero R.A."/>
            <person name="Guerrero F.D."/>
            <person name="Moolhuijzen P."/>
            <person name="Goolsby J.A."/>
            <person name="Tidwell J."/>
            <person name="Bellgard S.E."/>
            <person name="Bellgard M.I."/>
        </authorList>
    </citation>
    <scope>NUCLEOTIDE SEQUENCE</scope>
    <source>
        <tissue evidence="2">Shoot tissue taken approximately 20 cm above the soil surface</tissue>
    </source>
</reference>